<dbReference type="Pfam" id="PF02683">
    <property type="entry name" value="DsbD_TM"/>
    <property type="match status" value="1"/>
</dbReference>
<dbReference type="GO" id="GO:0005886">
    <property type="term" value="C:plasma membrane"/>
    <property type="evidence" value="ECO:0007669"/>
    <property type="project" value="UniProtKB-SubCell"/>
</dbReference>
<evidence type="ECO:0000256" key="1">
    <source>
        <dbReference type="ARBA" id="ARBA00004651"/>
    </source>
</evidence>
<dbReference type="InterPro" id="IPR035671">
    <property type="entry name" value="DsbD_gamma"/>
</dbReference>
<comment type="subcellular location">
    <subcellularLocation>
        <location evidence="1">Cell membrane</location>
        <topology evidence="1">Multi-pass membrane protein</topology>
    </subcellularLocation>
</comment>
<dbReference type="CDD" id="cd02953">
    <property type="entry name" value="DsbDgamma"/>
    <property type="match status" value="1"/>
</dbReference>
<dbReference type="EMBL" id="NFZT01000001">
    <property type="protein sequence ID" value="OWV34061.1"/>
    <property type="molecule type" value="Genomic_DNA"/>
</dbReference>
<comment type="caution">
    <text evidence="11">The sequence shown here is derived from an EMBL/GenBank/DDBJ whole genome shotgun (WGS) entry which is preliminary data.</text>
</comment>
<dbReference type="Gene3D" id="3.40.30.10">
    <property type="entry name" value="Glutaredoxin"/>
    <property type="match status" value="1"/>
</dbReference>
<evidence type="ECO:0000259" key="10">
    <source>
        <dbReference type="PROSITE" id="PS51352"/>
    </source>
</evidence>
<feature type="transmembrane region" description="Helical" evidence="8">
    <location>
        <begin position="421"/>
        <end position="445"/>
    </location>
</feature>
<protein>
    <recommendedName>
        <fullName evidence="10">Thioredoxin domain-containing protein</fullName>
    </recommendedName>
</protein>
<dbReference type="InterPro" id="IPR036249">
    <property type="entry name" value="Thioredoxin-like_sf"/>
</dbReference>
<proteinExistence type="predicted"/>
<sequence>MSRPILFLALLCFLIPSGAQAQSRVENERMTIALEVGPRIGETRTAAIVMTPRPGWHTYWKNPGAAGVESRASWTLPSGASAGDLRYPVPDRFTVSGIMNYVFVGERALLTELSGLSSERDELSLQFDYLVCDDRLCVPERAELSARMADLQVGAQRIASWQADLPLRFEADGAVERPGDIIRFGFTVPDIAAVKSAYFFPAIDGAVDYNAAQRASRSGNKLVLETSAGFEPPTSAVPGVLKLFLKDGGIMGLQVSASPGSVQPAGIPLPMGQGPVESEADQGEGKASSPPLLAAFFAAVLGGLILNIMPCVFPILSLKALSLAKGGRSEGAARSEALFYTAGILLAVLSLGAALLLLRAGGASVGWAFQLQDPRVVFILMLLVTGIALNLAGLFELPGVTVGGTGLFARDGRTGAFMTGVLAAVIATPCTGPFMGAALGAALILDSSAAILVFLGLGVGMALPFLLIGFVPALRRRLPKPGAWMATLRRLLSVPMFATALGLAWILGRQAGVDGLVTGLGGTLVLGLGLWWLGSARNRALPLATALASLIFVLTIPSENAPARAGSEASDILQAAAFSPDRLAELKERGTPVFLYFTADWCITCKVNERGALSSETVAAHFETAGIETLVGDWTRPDPVITEFLTARGRAGVPLYLFIDSEGNERIMPQILSVDALTELTG</sequence>
<dbReference type="RefSeq" id="WP_088712759.1">
    <property type="nucleotide sequence ID" value="NZ_NFZT01000001.1"/>
</dbReference>
<feature type="transmembrane region" description="Helical" evidence="8">
    <location>
        <begin position="337"/>
        <end position="358"/>
    </location>
</feature>
<organism evidence="11 12">
    <name type="scientific">Pacificimonas flava</name>
    <dbReference type="NCBI Taxonomy" id="1234595"/>
    <lineage>
        <taxon>Bacteria</taxon>
        <taxon>Pseudomonadati</taxon>
        <taxon>Pseudomonadota</taxon>
        <taxon>Alphaproteobacteria</taxon>
        <taxon>Sphingomonadales</taxon>
        <taxon>Sphingosinicellaceae</taxon>
        <taxon>Pacificimonas</taxon>
    </lineage>
</organism>
<dbReference type="SUPFAM" id="SSF52833">
    <property type="entry name" value="Thioredoxin-like"/>
    <property type="match status" value="1"/>
</dbReference>
<dbReference type="AlphaFoldDB" id="A0A219B710"/>
<keyword evidence="4" id="KW-0201">Cytochrome c-type biogenesis</keyword>
<dbReference type="InterPro" id="IPR003834">
    <property type="entry name" value="Cyt_c_assmbl_TM_dom"/>
</dbReference>
<evidence type="ECO:0000256" key="8">
    <source>
        <dbReference type="SAM" id="Phobius"/>
    </source>
</evidence>
<dbReference type="GO" id="GO:0015035">
    <property type="term" value="F:protein-disulfide reductase activity"/>
    <property type="evidence" value="ECO:0007669"/>
    <property type="project" value="TreeGrafter"/>
</dbReference>
<feature type="region of interest" description="Disordered" evidence="7">
    <location>
        <begin position="266"/>
        <end position="285"/>
    </location>
</feature>
<dbReference type="Proteomes" id="UP000198462">
    <property type="component" value="Unassembled WGS sequence"/>
</dbReference>
<feature type="signal peptide" evidence="9">
    <location>
        <begin position="1"/>
        <end position="21"/>
    </location>
</feature>
<feature type="transmembrane region" description="Helical" evidence="8">
    <location>
        <begin position="378"/>
        <end position="409"/>
    </location>
</feature>
<evidence type="ECO:0000256" key="5">
    <source>
        <dbReference type="ARBA" id="ARBA00022989"/>
    </source>
</evidence>
<evidence type="ECO:0000256" key="6">
    <source>
        <dbReference type="ARBA" id="ARBA00023136"/>
    </source>
</evidence>
<feature type="transmembrane region" description="Helical" evidence="8">
    <location>
        <begin position="513"/>
        <end position="533"/>
    </location>
</feature>
<dbReference type="Pfam" id="PF11412">
    <property type="entry name" value="DsbD_N"/>
    <property type="match status" value="1"/>
</dbReference>
<name>A0A219B710_9SPHN</name>
<feature type="transmembrane region" description="Helical" evidence="8">
    <location>
        <begin position="486"/>
        <end position="507"/>
    </location>
</feature>
<keyword evidence="2" id="KW-1003">Cell membrane</keyword>
<keyword evidence="6 8" id="KW-0472">Membrane</keyword>
<evidence type="ECO:0000313" key="12">
    <source>
        <dbReference type="Proteomes" id="UP000198462"/>
    </source>
</evidence>
<dbReference type="PROSITE" id="PS51352">
    <property type="entry name" value="THIOREDOXIN_2"/>
    <property type="match status" value="1"/>
</dbReference>
<feature type="transmembrane region" description="Helical" evidence="8">
    <location>
        <begin position="292"/>
        <end position="316"/>
    </location>
</feature>
<dbReference type="PANTHER" id="PTHR32234:SF3">
    <property type="entry name" value="SUPPRESSION OF COPPER SENSITIVITY PROTEIN"/>
    <property type="match status" value="1"/>
</dbReference>
<evidence type="ECO:0000256" key="4">
    <source>
        <dbReference type="ARBA" id="ARBA00022748"/>
    </source>
</evidence>
<dbReference type="InterPro" id="IPR013766">
    <property type="entry name" value="Thioredoxin_domain"/>
</dbReference>
<evidence type="ECO:0000256" key="3">
    <source>
        <dbReference type="ARBA" id="ARBA00022692"/>
    </source>
</evidence>
<keyword evidence="5 8" id="KW-1133">Transmembrane helix</keyword>
<evidence type="ECO:0000256" key="2">
    <source>
        <dbReference type="ARBA" id="ARBA00022475"/>
    </source>
</evidence>
<dbReference type="PANTHER" id="PTHR32234">
    <property type="entry name" value="THIOL:DISULFIDE INTERCHANGE PROTEIN DSBD"/>
    <property type="match status" value="1"/>
</dbReference>
<keyword evidence="3 8" id="KW-0812">Transmembrane</keyword>
<evidence type="ECO:0000256" key="9">
    <source>
        <dbReference type="SAM" id="SignalP"/>
    </source>
</evidence>
<feature type="domain" description="Thioredoxin" evidence="10">
    <location>
        <begin position="550"/>
        <end position="682"/>
    </location>
</feature>
<reference evidence="12" key="1">
    <citation type="submission" date="2017-05" db="EMBL/GenBank/DDBJ databases">
        <authorList>
            <person name="Lin X."/>
        </authorList>
    </citation>
    <scope>NUCLEOTIDE SEQUENCE [LARGE SCALE GENOMIC DNA]</scope>
    <source>
        <strain evidence="12">JLT2012</strain>
    </source>
</reference>
<dbReference type="Pfam" id="PF13899">
    <property type="entry name" value="Thioredoxin_7"/>
    <property type="match status" value="1"/>
</dbReference>
<keyword evidence="12" id="KW-1185">Reference proteome</keyword>
<dbReference type="OrthoDB" id="9811036at2"/>
<gene>
    <name evidence="11" type="ORF">B5C34_11725</name>
</gene>
<dbReference type="InterPro" id="IPR028250">
    <property type="entry name" value="DsbDN"/>
</dbReference>
<accession>A0A219B710</accession>
<evidence type="ECO:0000256" key="7">
    <source>
        <dbReference type="SAM" id="MobiDB-lite"/>
    </source>
</evidence>
<feature type="transmembrane region" description="Helical" evidence="8">
    <location>
        <begin position="451"/>
        <end position="474"/>
    </location>
</feature>
<dbReference type="GO" id="GO:0017004">
    <property type="term" value="P:cytochrome complex assembly"/>
    <property type="evidence" value="ECO:0007669"/>
    <property type="project" value="UniProtKB-KW"/>
</dbReference>
<dbReference type="GO" id="GO:0045454">
    <property type="term" value="P:cell redox homeostasis"/>
    <property type="evidence" value="ECO:0007669"/>
    <property type="project" value="TreeGrafter"/>
</dbReference>
<keyword evidence="9" id="KW-0732">Signal</keyword>
<feature type="chain" id="PRO_5012217093" description="Thioredoxin domain-containing protein" evidence="9">
    <location>
        <begin position="22"/>
        <end position="682"/>
    </location>
</feature>
<evidence type="ECO:0000313" key="11">
    <source>
        <dbReference type="EMBL" id="OWV34061.1"/>
    </source>
</evidence>